<evidence type="ECO:0000313" key="2">
    <source>
        <dbReference type="EMBL" id="OJK01889.1"/>
    </source>
</evidence>
<dbReference type="VEuPathDB" id="FungiDB:ASPACDRAFT_76422"/>
<evidence type="ECO:0008006" key="4">
    <source>
        <dbReference type="Google" id="ProtNLM"/>
    </source>
</evidence>
<feature type="region of interest" description="Disordered" evidence="1">
    <location>
        <begin position="1"/>
        <end position="21"/>
    </location>
</feature>
<evidence type="ECO:0000313" key="3">
    <source>
        <dbReference type="Proteomes" id="UP000184546"/>
    </source>
</evidence>
<sequence length="83" mass="8985">MFNWFKSSNKESAPTQQPTWDANTVTMQQPSGPEAPVTERVVTGQPNQPEQMQMSLRGGGEGEDVCCGVCAGLCCFECCECCC</sequence>
<accession>A0A1L9X0S9</accession>
<dbReference type="RefSeq" id="XP_020058228.1">
    <property type="nucleotide sequence ID" value="XM_020204706.1"/>
</dbReference>
<dbReference type="OrthoDB" id="4153865at2759"/>
<keyword evidence="3" id="KW-1185">Reference proteome</keyword>
<protein>
    <recommendedName>
        <fullName evidence="4">Cysteine-rich transmembrane CYSTM domain-containing protein</fullName>
    </recommendedName>
</protein>
<dbReference type="EMBL" id="KV878973">
    <property type="protein sequence ID" value="OJK01889.1"/>
    <property type="molecule type" value="Genomic_DNA"/>
</dbReference>
<proteinExistence type="predicted"/>
<gene>
    <name evidence="2" type="ORF">ASPACDRAFT_76422</name>
</gene>
<dbReference type="OMA" id="NPNTLTM"/>
<dbReference type="Proteomes" id="UP000184546">
    <property type="component" value="Unassembled WGS sequence"/>
</dbReference>
<reference evidence="3" key="1">
    <citation type="journal article" date="2017" name="Genome Biol.">
        <title>Comparative genomics reveals high biological diversity and specific adaptations in the industrially and medically important fungal genus Aspergillus.</title>
        <authorList>
            <person name="de Vries R.P."/>
            <person name="Riley R."/>
            <person name="Wiebenga A."/>
            <person name="Aguilar-Osorio G."/>
            <person name="Amillis S."/>
            <person name="Uchima C.A."/>
            <person name="Anderluh G."/>
            <person name="Asadollahi M."/>
            <person name="Askin M."/>
            <person name="Barry K."/>
            <person name="Battaglia E."/>
            <person name="Bayram O."/>
            <person name="Benocci T."/>
            <person name="Braus-Stromeyer S.A."/>
            <person name="Caldana C."/>
            <person name="Canovas D."/>
            <person name="Cerqueira G.C."/>
            <person name="Chen F."/>
            <person name="Chen W."/>
            <person name="Choi C."/>
            <person name="Clum A."/>
            <person name="Dos Santos R.A."/>
            <person name="Damasio A.R."/>
            <person name="Diallinas G."/>
            <person name="Emri T."/>
            <person name="Fekete E."/>
            <person name="Flipphi M."/>
            <person name="Freyberg S."/>
            <person name="Gallo A."/>
            <person name="Gournas C."/>
            <person name="Habgood R."/>
            <person name="Hainaut M."/>
            <person name="Harispe M.L."/>
            <person name="Henrissat B."/>
            <person name="Hilden K.S."/>
            <person name="Hope R."/>
            <person name="Hossain A."/>
            <person name="Karabika E."/>
            <person name="Karaffa L."/>
            <person name="Karanyi Z."/>
            <person name="Krasevec N."/>
            <person name="Kuo A."/>
            <person name="Kusch H."/>
            <person name="LaButti K."/>
            <person name="Lagendijk E.L."/>
            <person name="Lapidus A."/>
            <person name="Levasseur A."/>
            <person name="Lindquist E."/>
            <person name="Lipzen A."/>
            <person name="Logrieco A.F."/>
            <person name="MacCabe A."/>
            <person name="Maekelae M.R."/>
            <person name="Malavazi I."/>
            <person name="Melin P."/>
            <person name="Meyer V."/>
            <person name="Mielnichuk N."/>
            <person name="Miskei M."/>
            <person name="Molnar A.P."/>
            <person name="Mule G."/>
            <person name="Ngan C.Y."/>
            <person name="Orejas M."/>
            <person name="Orosz E."/>
            <person name="Ouedraogo J.P."/>
            <person name="Overkamp K.M."/>
            <person name="Park H.-S."/>
            <person name="Perrone G."/>
            <person name="Piumi F."/>
            <person name="Punt P.J."/>
            <person name="Ram A.F."/>
            <person name="Ramon A."/>
            <person name="Rauscher S."/>
            <person name="Record E."/>
            <person name="Riano-Pachon D.M."/>
            <person name="Robert V."/>
            <person name="Roehrig J."/>
            <person name="Ruller R."/>
            <person name="Salamov A."/>
            <person name="Salih N.S."/>
            <person name="Samson R.A."/>
            <person name="Sandor E."/>
            <person name="Sanguinetti M."/>
            <person name="Schuetze T."/>
            <person name="Sepcic K."/>
            <person name="Shelest E."/>
            <person name="Sherlock G."/>
            <person name="Sophianopoulou V."/>
            <person name="Squina F.M."/>
            <person name="Sun H."/>
            <person name="Susca A."/>
            <person name="Todd R.B."/>
            <person name="Tsang A."/>
            <person name="Unkles S.E."/>
            <person name="van de Wiele N."/>
            <person name="van Rossen-Uffink D."/>
            <person name="Oliveira J.V."/>
            <person name="Vesth T.C."/>
            <person name="Visser J."/>
            <person name="Yu J.-H."/>
            <person name="Zhou M."/>
            <person name="Andersen M.R."/>
            <person name="Archer D.B."/>
            <person name="Baker S.E."/>
            <person name="Benoit I."/>
            <person name="Brakhage A.A."/>
            <person name="Braus G.H."/>
            <person name="Fischer R."/>
            <person name="Frisvad J.C."/>
            <person name="Goldman G.H."/>
            <person name="Houbraken J."/>
            <person name="Oakley B."/>
            <person name="Pocsi I."/>
            <person name="Scazzocchio C."/>
            <person name="Seiboth B."/>
            <person name="vanKuyk P.A."/>
            <person name="Wortman J."/>
            <person name="Dyer P.S."/>
            <person name="Grigoriev I.V."/>
        </authorList>
    </citation>
    <scope>NUCLEOTIDE SEQUENCE [LARGE SCALE GENOMIC DNA]</scope>
    <source>
        <strain evidence="3">ATCC 16872 / CBS 172.66 / WB 5094</strain>
    </source>
</reference>
<evidence type="ECO:0000256" key="1">
    <source>
        <dbReference type="SAM" id="MobiDB-lite"/>
    </source>
</evidence>
<dbReference type="GeneID" id="30978520"/>
<organism evidence="2 3">
    <name type="scientific">Aspergillus aculeatus (strain ATCC 16872 / CBS 172.66 / WB 5094)</name>
    <dbReference type="NCBI Taxonomy" id="690307"/>
    <lineage>
        <taxon>Eukaryota</taxon>
        <taxon>Fungi</taxon>
        <taxon>Dikarya</taxon>
        <taxon>Ascomycota</taxon>
        <taxon>Pezizomycotina</taxon>
        <taxon>Eurotiomycetes</taxon>
        <taxon>Eurotiomycetidae</taxon>
        <taxon>Eurotiales</taxon>
        <taxon>Aspergillaceae</taxon>
        <taxon>Aspergillus</taxon>
        <taxon>Aspergillus subgen. Circumdati</taxon>
    </lineage>
</organism>
<dbReference type="AlphaFoldDB" id="A0A1L9X0S9"/>
<name>A0A1L9X0S9_ASPA1</name>